<evidence type="ECO:0000313" key="3">
    <source>
        <dbReference type="Proteomes" id="UP001589894"/>
    </source>
</evidence>
<protein>
    <submittedName>
        <fullName evidence="2">Uncharacterized protein</fullName>
    </submittedName>
</protein>
<proteinExistence type="predicted"/>
<dbReference type="RefSeq" id="WP_377335101.1">
    <property type="nucleotide sequence ID" value="NZ_JBHLUE010000002.1"/>
</dbReference>
<dbReference type="EMBL" id="JBHLUE010000002">
    <property type="protein sequence ID" value="MFC0562974.1"/>
    <property type="molecule type" value="Genomic_DNA"/>
</dbReference>
<organism evidence="2 3">
    <name type="scientific">Plantactinospora siamensis</name>
    <dbReference type="NCBI Taxonomy" id="555372"/>
    <lineage>
        <taxon>Bacteria</taxon>
        <taxon>Bacillati</taxon>
        <taxon>Actinomycetota</taxon>
        <taxon>Actinomycetes</taxon>
        <taxon>Micromonosporales</taxon>
        <taxon>Micromonosporaceae</taxon>
        <taxon>Plantactinospora</taxon>
    </lineage>
</organism>
<gene>
    <name evidence="2" type="ORF">ACFFHU_02140</name>
</gene>
<feature type="compositionally biased region" description="Low complexity" evidence="1">
    <location>
        <begin position="27"/>
        <end position="54"/>
    </location>
</feature>
<name>A0ABV6NQL4_9ACTN</name>
<evidence type="ECO:0000313" key="2">
    <source>
        <dbReference type="EMBL" id="MFC0562974.1"/>
    </source>
</evidence>
<feature type="region of interest" description="Disordered" evidence="1">
    <location>
        <begin position="1"/>
        <end position="121"/>
    </location>
</feature>
<comment type="caution">
    <text evidence="2">The sequence shown here is derived from an EMBL/GenBank/DDBJ whole genome shotgun (WGS) entry which is preliminary data.</text>
</comment>
<evidence type="ECO:0000256" key="1">
    <source>
        <dbReference type="SAM" id="MobiDB-lite"/>
    </source>
</evidence>
<accession>A0ABV6NQL4</accession>
<sequence>MADATAPAGGLFETKATTEGVSAVGETAPAKKPAPARKAATKKTAAPRKGAPARKAVDPAATPAGNASEPTHHEPPAQGGSPSRQDQPPGDEAVPPRAPAPAVREQSAPAGRTPMGAGPVRRVLDRPDRAAELLAQAAVELVGPRARDWAARTREAYPAAGPDGLARLASRRYTRLAGAGALLATATGLLAPVAELAAVAWAQAGLILHLAAAYDRDPTDPERVVDLLVLTGAHPDAASARDALGGSDRRPGVGDQPVRRLLEGGRRIAAPFAAQSSGWMALRLAARGIPGGGPLTAAAANADATQRLAARAAAHFRNAGR</sequence>
<reference evidence="2 3" key="1">
    <citation type="submission" date="2024-09" db="EMBL/GenBank/DDBJ databases">
        <authorList>
            <person name="Sun Q."/>
            <person name="Mori K."/>
        </authorList>
    </citation>
    <scope>NUCLEOTIDE SEQUENCE [LARGE SCALE GENOMIC DNA]</scope>
    <source>
        <strain evidence="2 3">TBRC 2205</strain>
    </source>
</reference>
<keyword evidence="3" id="KW-1185">Reference proteome</keyword>
<dbReference type="Proteomes" id="UP001589894">
    <property type="component" value="Unassembled WGS sequence"/>
</dbReference>